<evidence type="ECO:0000313" key="13">
    <source>
        <dbReference type="WBParaSite" id="MBELARI_LOCUS20564"/>
    </source>
</evidence>
<evidence type="ECO:0000313" key="12">
    <source>
        <dbReference type="Proteomes" id="UP000887575"/>
    </source>
</evidence>
<dbReference type="GO" id="GO:0006123">
    <property type="term" value="P:mitochondrial electron transport, cytochrome c to oxygen"/>
    <property type="evidence" value="ECO:0007669"/>
    <property type="project" value="InterPro"/>
</dbReference>
<sequence length="87" mass="9702">MLARQAARPFVQAVRSGHHAHGPPAPVKFTGPQTPTGFVHDGWANARMPFNVRNKWLFATKATIFLALGFWAPFAVVEWQLRKANAH</sequence>
<dbReference type="AlphaFoldDB" id="A0AAF3J784"/>
<organism evidence="12 13">
    <name type="scientific">Mesorhabditis belari</name>
    <dbReference type="NCBI Taxonomy" id="2138241"/>
    <lineage>
        <taxon>Eukaryota</taxon>
        <taxon>Metazoa</taxon>
        <taxon>Ecdysozoa</taxon>
        <taxon>Nematoda</taxon>
        <taxon>Chromadorea</taxon>
        <taxon>Rhabditida</taxon>
        <taxon>Rhabditina</taxon>
        <taxon>Rhabditomorpha</taxon>
        <taxon>Rhabditoidea</taxon>
        <taxon>Rhabditidae</taxon>
        <taxon>Mesorhabditinae</taxon>
        <taxon>Mesorhabditis</taxon>
    </lineage>
</organism>
<evidence type="ECO:0000256" key="11">
    <source>
        <dbReference type="SAM" id="Phobius"/>
    </source>
</evidence>
<evidence type="ECO:0000256" key="5">
    <source>
        <dbReference type="ARBA" id="ARBA00022792"/>
    </source>
</evidence>
<feature type="transmembrane region" description="Helical" evidence="11">
    <location>
        <begin position="56"/>
        <end position="77"/>
    </location>
</feature>
<reference evidence="13" key="1">
    <citation type="submission" date="2024-02" db="UniProtKB">
        <authorList>
            <consortium name="WormBaseParasite"/>
        </authorList>
    </citation>
    <scope>IDENTIFICATION</scope>
</reference>
<dbReference type="Gene3D" id="4.10.49.10">
    <property type="entry name" value="Cytochrome c oxidase subunit VIIc"/>
    <property type="match status" value="1"/>
</dbReference>
<accession>A0AAF3J784</accession>
<comment type="pathway">
    <text evidence="2">Energy metabolism; oxidative phosphorylation.</text>
</comment>
<keyword evidence="7 11" id="KW-1133">Transmembrane helix</keyword>
<name>A0AAF3J784_9BILA</name>
<evidence type="ECO:0000256" key="7">
    <source>
        <dbReference type="ARBA" id="ARBA00022989"/>
    </source>
</evidence>
<evidence type="ECO:0000256" key="8">
    <source>
        <dbReference type="ARBA" id="ARBA00023128"/>
    </source>
</evidence>
<evidence type="ECO:0000256" key="10">
    <source>
        <dbReference type="SAM" id="MobiDB-lite"/>
    </source>
</evidence>
<keyword evidence="4 11" id="KW-0812">Transmembrane</keyword>
<evidence type="ECO:0000256" key="2">
    <source>
        <dbReference type="ARBA" id="ARBA00004673"/>
    </source>
</evidence>
<comment type="subcellular location">
    <subcellularLocation>
        <location evidence="1">Mitochondrion inner membrane</location>
        <topology evidence="1">Single-pass membrane protein</topology>
    </subcellularLocation>
</comment>
<keyword evidence="5" id="KW-0999">Mitochondrion inner membrane</keyword>
<evidence type="ECO:0000256" key="9">
    <source>
        <dbReference type="ARBA" id="ARBA00023136"/>
    </source>
</evidence>
<dbReference type="WBParaSite" id="MBELARI_LOCUS20564">
    <property type="protein sequence ID" value="MBELARI_LOCUS20564"/>
    <property type="gene ID" value="MBELARI_LOCUS20564"/>
</dbReference>
<dbReference type="InterPro" id="IPR004202">
    <property type="entry name" value="COX7C/Cox8"/>
</dbReference>
<dbReference type="PANTHER" id="PTHR13313:SF0">
    <property type="entry name" value="CYTOCHROME C OXIDASE SUBUNIT 7C, MITOCHONDRIAL"/>
    <property type="match status" value="1"/>
</dbReference>
<comment type="similarity">
    <text evidence="3">Belongs to the cytochrome c oxidase VIIc family.</text>
</comment>
<keyword evidence="9 11" id="KW-0472">Membrane</keyword>
<proteinExistence type="inferred from homology"/>
<evidence type="ECO:0000256" key="3">
    <source>
        <dbReference type="ARBA" id="ARBA00010514"/>
    </source>
</evidence>
<dbReference type="PANTHER" id="PTHR13313">
    <property type="entry name" value="CYTOCHROME C OXIDASE SUBUNIT VIIC"/>
    <property type="match status" value="1"/>
</dbReference>
<evidence type="ECO:0000256" key="1">
    <source>
        <dbReference type="ARBA" id="ARBA00004434"/>
    </source>
</evidence>
<dbReference type="InterPro" id="IPR036636">
    <property type="entry name" value="COX7C/Cox8_sf"/>
</dbReference>
<dbReference type="Proteomes" id="UP000887575">
    <property type="component" value="Unassembled WGS sequence"/>
</dbReference>
<dbReference type="Pfam" id="PF02935">
    <property type="entry name" value="COX7C"/>
    <property type="match status" value="1"/>
</dbReference>
<evidence type="ECO:0000256" key="6">
    <source>
        <dbReference type="ARBA" id="ARBA00022946"/>
    </source>
</evidence>
<keyword evidence="6" id="KW-0809">Transit peptide</keyword>
<feature type="region of interest" description="Disordered" evidence="10">
    <location>
        <begin position="1"/>
        <end position="31"/>
    </location>
</feature>
<evidence type="ECO:0000256" key="4">
    <source>
        <dbReference type="ARBA" id="ARBA00022692"/>
    </source>
</evidence>
<dbReference type="GO" id="GO:0005743">
    <property type="term" value="C:mitochondrial inner membrane"/>
    <property type="evidence" value="ECO:0007669"/>
    <property type="project" value="UniProtKB-SubCell"/>
</dbReference>
<keyword evidence="8" id="KW-0496">Mitochondrion</keyword>
<dbReference type="GO" id="GO:0045277">
    <property type="term" value="C:respiratory chain complex IV"/>
    <property type="evidence" value="ECO:0007669"/>
    <property type="project" value="InterPro"/>
</dbReference>
<protein>
    <submittedName>
        <fullName evidence="13">Cytochrome c oxidase polypeptide VIIc</fullName>
    </submittedName>
</protein>
<dbReference type="SUPFAM" id="SSF81427">
    <property type="entry name" value="Mitochondrial cytochrome c oxidase subunit VIIc (aka VIIIa)"/>
    <property type="match status" value="1"/>
</dbReference>
<keyword evidence="12" id="KW-1185">Reference proteome</keyword>